<evidence type="ECO:0000313" key="4">
    <source>
        <dbReference type="Proteomes" id="UP000095300"/>
    </source>
</evidence>
<evidence type="ECO:0000256" key="1">
    <source>
        <dbReference type="SAM" id="Coils"/>
    </source>
</evidence>
<proteinExistence type="predicted"/>
<protein>
    <submittedName>
        <fullName evidence="3">Uncharacterized protein</fullName>
    </submittedName>
</protein>
<reference evidence="3" key="1">
    <citation type="submission" date="2020-05" db="UniProtKB">
        <authorList>
            <consortium name="EnsemblMetazoa"/>
        </authorList>
    </citation>
    <scope>IDENTIFICATION</scope>
    <source>
        <strain evidence="3">USDA</strain>
    </source>
</reference>
<dbReference type="KEGG" id="scac:106094970"/>
<feature type="region of interest" description="Disordered" evidence="2">
    <location>
        <begin position="1"/>
        <end position="65"/>
    </location>
</feature>
<feature type="region of interest" description="Disordered" evidence="2">
    <location>
        <begin position="1125"/>
        <end position="1146"/>
    </location>
</feature>
<gene>
    <name evidence="3" type="primary">106094970</name>
</gene>
<organism evidence="3 4">
    <name type="scientific">Stomoxys calcitrans</name>
    <name type="common">Stable fly</name>
    <name type="synonym">Conops calcitrans</name>
    <dbReference type="NCBI Taxonomy" id="35570"/>
    <lineage>
        <taxon>Eukaryota</taxon>
        <taxon>Metazoa</taxon>
        <taxon>Ecdysozoa</taxon>
        <taxon>Arthropoda</taxon>
        <taxon>Hexapoda</taxon>
        <taxon>Insecta</taxon>
        <taxon>Pterygota</taxon>
        <taxon>Neoptera</taxon>
        <taxon>Endopterygota</taxon>
        <taxon>Diptera</taxon>
        <taxon>Brachycera</taxon>
        <taxon>Muscomorpha</taxon>
        <taxon>Muscoidea</taxon>
        <taxon>Muscidae</taxon>
        <taxon>Stomoxys</taxon>
    </lineage>
</organism>
<sequence length="1290" mass="143582">MPRSTAKSKQNVNGNSSKTKRIEQPKANMAPKPMVTPRKRTTVKREPESTLESNTEQVSHRKSERRRVARDIFLVFEEQPSTRRTTRGSNKKVPKPKFGHLRVEDPIKPKNLLRDIKNEPKCYLGSGEPINLNLEKNSKTRIINNCPNIWSSSTCTSQTPDYSKIVSSEITNVSTKQTQVSIGDVFHVAKVNPIFLWAKQDNTRIIEVRCEDYDKRNRIRITKTSNGWRAMPRSDPTTSKVLKLYSTPLLKVKRENANPLLSHLSQTANVCNVAADKKPVLESEITKDVFSEPTNVEVQTNGIDEKTKPLSKKYKKNKSNKRKKQNSCKKTAIKINVECIEDSGLPNCDSLVSTSTMGACIVYGDTVNCAVQNGNSTIVSNIVDDAVHITNGLKNRESPSSRNCTGDILGATYQNSSEDDGSFHLCPKTGLFLRSVHNADQDSDVELMEYSINKNPHLDEKINALDTKQNSVDENNESLEAKTRNLKDLLDDADLFQHCDDNANSDADLIDTLVKSSCEHNLIQDNVTSAKNTEDILQNKDMSSAELVNEPPKCLSFNEAGEIEALNCELFHPNEFMDTFEKQACTTVTDDELGPNNVSVDLQPIILHNNTTMENASNLYNVENNKNNHIIITEEAPKDLSYKKREEVCPPSESRSQCAVTSSSDIVKSPNMDDSSVLASSSETIKNLILEQFIKLNTLSGHSKSQIEDDKPIEIEHLNSIYSKCVAPSNLIETVIIDDEDSTHENTDAEPLKKRLRSNVTTAQKLATDEYNVKSNMAIIDKDPDPLTQLRLLIRNSQWKVPDPILVPKDRLSAVLASPAREIPLLITTRPELRLPEAFAYPEIIQNPNILVISMAQLEAILKNEMEVEKPKIKDMGLNKSSSSLRLNTGNKLKCGHESRQTGNTCEMPEQYCTNEELLPKPTFINTSTAKEETVKLSHIENNLSSNLNATTMAVLNQMLWLPYFGQISQEIIKTVKAPNSTSSNNSLLPPNVSSLQSNQLPTNISTDNKTLGGIFANTALKSVLKPGQTEELTLFQKILQHQMQNVLNLSHLKDNVLDKTSDKGTALPTNTNQSVLIEPTKNKVPSVENPKAKNILSTNNMEVAQSSSVDGLGKTYNLRSSSTFRQGSDYSLHPNSKRPNTENKPRLTCKSLSNLLDPEHHQTHNTSLSTIQTRNVSNIDTEYQKTKGGAKDISVENYIVGGINMDASPLTSSIRQQRNTRNFDAVSEFAKHKPTKTSDNITFENGAKPGEPMVSNESNIPLWHPLFGSNSKSAYSSPWQWTTVTAAGE</sequence>
<keyword evidence="4" id="KW-1185">Reference proteome</keyword>
<dbReference type="EnsemblMetazoa" id="SCAU001424-RA">
    <property type="protein sequence ID" value="SCAU001424-PA"/>
    <property type="gene ID" value="SCAU001424"/>
</dbReference>
<evidence type="ECO:0000256" key="2">
    <source>
        <dbReference type="SAM" id="MobiDB-lite"/>
    </source>
</evidence>
<name>A0A1I8NRM5_STOCA</name>
<dbReference type="Proteomes" id="UP000095300">
    <property type="component" value="Unassembled WGS sequence"/>
</dbReference>
<dbReference type="OrthoDB" id="6619045at2759"/>
<feature type="compositionally biased region" description="Polar residues" evidence="2">
    <location>
        <begin position="1125"/>
        <end position="1139"/>
    </location>
</feature>
<accession>A0A1I8NRM5</accession>
<dbReference type="VEuPathDB" id="VectorBase:SCAU001424"/>
<evidence type="ECO:0000313" key="3">
    <source>
        <dbReference type="EnsemblMetazoa" id="SCAU001424-PA"/>
    </source>
</evidence>
<keyword evidence="1" id="KW-0175">Coiled coil</keyword>
<feature type="compositionally biased region" description="Polar residues" evidence="2">
    <location>
        <begin position="1"/>
        <end position="17"/>
    </location>
</feature>
<feature type="coiled-coil region" evidence="1">
    <location>
        <begin position="462"/>
        <end position="492"/>
    </location>
</feature>